<dbReference type="AlphaFoldDB" id="A0A9I9EKN6"/>
<sequence length="81" mass="9332">MEMGMGYLYIYISIYIYISTWDFSDGLSELVGAALAVDIDLEDGGGDVIVLFLKTERKQGEMSEKLMKEIVRIRREEEEEE</sequence>
<accession>A0A9I9EKN6</accession>
<name>A0A9I9EKN6_CUCME</name>
<proteinExistence type="predicted"/>
<organism evidence="1">
    <name type="scientific">Cucumis melo</name>
    <name type="common">Muskmelon</name>
    <dbReference type="NCBI Taxonomy" id="3656"/>
    <lineage>
        <taxon>Eukaryota</taxon>
        <taxon>Viridiplantae</taxon>
        <taxon>Streptophyta</taxon>
        <taxon>Embryophyta</taxon>
        <taxon>Tracheophyta</taxon>
        <taxon>Spermatophyta</taxon>
        <taxon>Magnoliopsida</taxon>
        <taxon>eudicotyledons</taxon>
        <taxon>Gunneridae</taxon>
        <taxon>Pentapetalae</taxon>
        <taxon>rosids</taxon>
        <taxon>fabids</taxon>
        <taxon>Cucurbitales</taxon>
        <taxon>Cucurbitaceae</taxon>
        <taxon>Benincaseae</taxon>
        <taxon>Cucumis</taxon>
    </lineage>
</organism>
<evidence type="ECO:0000313" key="1">
    <source>
        <dbReference type="EnsemblPlants" id="MELO3C035171.2.1"/>
    </source>
</evidence>
<dbReference type="Gramene" id="MELO3C035171.2.1">
    <property type="protein sequence ID" value="MELO3C035171.2.1"/>
    <property type="gene ID" value="MELO3C035171.2"/>
</dbReference>
<protein>
    <submittedName>
        <fullName evidence="1">Uncharacterized protein</fullName>
    </submittedName>
</protein>
<reference evidence="1" key="1">
    <citation type="submission" date="2023-03" db="UniProtKB">
        <authorList>
            <consortium name="EnsemblPlants"/>
        </authorList>
    </citation>
    <scope>IDENTIFICATION</scope>
</reference>
<dbReference type="EnsemblPlants" id="MELO3C035171.2.1">
    <property type="protein sequence ID" value="MELO3C035171.2.1"/>
    <property type="gene ID" value="MELO3C035171.2"/>
</dbReference>